<dbReference type="GO" id="GO:0005886">
    <property type="term" value="C:plasma membrane"/>
    <property type="evidence" value="ECO:0007669"/>
    <property type="project" value="TreeGrafter"/>
</dbReference>
<sequence length="332" mass="37721">MRGFGGLLWRLATVDVLSYEIGILLGFALLLLLIAAWYVYTVINRQKNIIRKKLFYKRNGGLLLEQQLQIAKFNGDKIKLFKSEELEKSTDNFSINRILGHGGHGKLAQFINEAVILSEIKHRNVFPLTWEMRLRIAIEIAGALSYLHATASCPIYHRDIKSSNILLDEKYRAKIADFGTSRLVAIDQTHLTTLVHGTFGYLDPEYFRSSKFTKKSDVYSFGVVLVELLTGKKPVSIIKVFKQQEEYHSLVLKEGSKSEIRIFADLANRCLDLNGKKCPTMREVRTKLEVIQMSKMTFVTEQNYVGVEIPYQDGSSEHEHVVSSSLIDNGSV</sequence>
<accession>A0A2P6PE89</accession>
<dbReference type="InterPro" id="IPR011009">
    <property type="entry name" value="Kinase-like_dom_sf"/>
</dbReference>
<dbReference type="PANTHER" id="PTHR27005:SF280">
    <property type="entry name" value="WALL-ASSOCIATED RECEPTOR KINASE-LIKE 8"/>
    <property type="match status" value="1"/>
</dbReference>
<evidence type="ECO:0000256" key="3">
    <source>
        <dbReference type="ARBA" id="ARBA00047558"/>
    </source>
</evidence>
<dbReference type="InterPro" id="IPR008271">
    <property type="entry name" value="Ser/Thr_kinase_AS"/>
</dbReference>
<evidence type="ECO:0000259" key="6">
    <source>
        <dbReference type="PROSITE" id="PS50011"/>
    </source>
</evidence>
<evidence type="ECO:0000313" key="7">
    <source>
        <dbReference type="EMBL" id="PRQ20233.1"/>
    </source>
</evidence>
<dbReference type="GO" id="GO:0004674">
    <property type="term" value="F:protein serine/threonine kinase activity"/>
    <property type="evidence" value="ECO:0007669"/>
    <property type="project" value="TreeGrafter"/>
</dbReference>
<dbReference type="InterPro" id="IPR000719">
    <property type="entry name" value="Prot_kinase_dom"/>
</dbReference>
<evidence type="ECO:0000256" key="5">
    <source>
        <dbReference type="SAM" id="Phobius"/>
    </source>
</evidence>
<evidence type="ECO:0000256" key="2">
    <source>
        <dbReference type="ARBA" id="ARBA00022840"/>
    </source>
</evidence>
<dbReference type="GO" id="GO:0007166">
    <property type="term" value="P:cell surface receptor signaling pathway"/>
    <property type="evidence" value="ECO:0007669"/>
    <property type="project" value="InterPro"/>
</dbReference>
<keyword evidence="5" id="KW-1133">Transmembrane helix</keyword>
<feature type="domain" description="Protein kinase" evidence="6">
    <location>
        <begin position="1"/>
        <end position="299"/>
    </location>
</feature>
<name>A0A2P6PE89_ROSCH</name>
<reference evidence="7 8" key="1">
    <citation type="journal article" date="2018" name="Nat. Genet.">
        <title>The Rosa genome provides new insights in the design of modern roses.</title>
        <authorList>
            <person name="Bendahmane M."/>
        </authorList>
    </citation>
    <scope>NUCLEOTIDE SEQUENCE [LARGE SCALE GENOMIC DNA]</scope>
    <source>
        <strain evidence="8">cv. Old Blush</strain>
    </source>
</reference>
<dbReference type="Pfam" id="PF00069">
    <property type="entry name" value="Pkinase"/>
    <property type="match status" value="1"/>
</dbReference>
<dbReference type="Gramene" id="PRQ20233">
    <property type="protein sequence ID" value="PRQ20233"/>
    <property type="gene ID" value="RchiOBHm_Chr7g0225901"/>
</dbReference>
<keyword evidence="5" id="KW-0472">Membrane</keyword>
<dbReference type="SMART" id="SM00220">
    <property type="entry name" value="S_TKc"/>
    <property type="match status" value="1"/>
</dbReference>
<dbReference type="PROSITE" id="PS50011">
    <property type="entry name" value="PROTEIN_KINASE_DOM"/>
    <property type="match status" value="1"/>
</dbReference>
<evidence type="ECO:0000256" key="4">
    <source>
        <dbReference type="ARBA" id="ARBA00047951"/>
    </source>
</evidence>
<keyword evidence="8" id="KW-1185">Reference proteome</keyword>
<keyword evidence="2" id="KW-0067">ATP-binding</keyword>
<dbReference type="Proteomes" id="UP000238479">
    <property type="component" value="Chromosome 7"/>
</dbReference>
<comment type="caution">
    <text evidence="7">The sequence shown here is derived from an EMBL/GenBank/DDBJ whole genome shotgun (WGS) entry which is preliminary data.</text>
</comment>
<comment type="catalytic activity">
    <reaction evidence="4">
        <text>L-threonyl-[protein] + ATP = O-phospho-L-threonyl-[protein] + ADP + H(+)</text>
        <dbReference type="Rhea" id="RHEA:46608"/>
        <dbReference type="Rhea" id="RHEA-COMP:11060"/>
        <dbReference type="Rhea" id="RHEA-COMP:11605"/>
        <dbReference type="ChEBI" id="CHEBI:15378"/>
        <dbReference type="ChEBI" id="CHEBI:30013"/>
        <dbReference type="ChEBI" id="CHEBI:30616"/>
        <dbReference type="ChEBI" id="CHEBI:61977"/>
        <dbReference type="ChEBI" id="CHEBI:456216"/>
    </reaction>
</comment>
<keyword evidence="1" id="KW-0547">Nucleotide-binding</keyword>
<gene>
    <name evidence="7" type="ORF">RchiOBHm_Chr7g0225901</name>
</gene>
<feature type="transmembrane region" description="Helical" evidence="5">
    <location>
        <begin position="20"/>
        <end position="43"/>
    </location>
</feature>
<protein>
    <recommendedName>
        <fullName evidence="6">Protein kinase domain-containing protein</fullName>
    </recommendedName>
</protein>
<dbReference type="FunFam" id="1.10.510.10:FF:000084">
    <property type="entry name" value="Wall-associated receptor kinase 2"/>
    <property type="match status" value="1"/>
</dbReference>
<dbReference type="STRING" id="74649.A0A2P6PE89"/>
<evidence type="ECO:0000256" key="1">
    <source>
        <dbReference type="ARBA" id="ARBA00022741"/>
    </source>
</evidence>
<dbReference type="AlphaFoldDB" id="A0A2P6PE89"/>
<organism evidence="7 8">
    <name type="scientific">Rosa chinensis</name>
    <name type="common">China rose</name>
    <dbReference type="NCBI Taxonomy" id="74649"/>
    <lineage>
        <taxon>Eukaryota</taxon>
        <taxon>Viridiplantae</taxon>
        <taxon>Streptophyta</taxon>
        <taxon>Embryophyta</taxon>
        <taxon>Tracheophyta</taxon>
        <taxon>Spermatophyta</taxon>
        <taxon>Magnoliopsida</taxon>
        <taxon>eudicotyledons</taxon>
        <taxon>Gunneridae</taxon>
        <taxon>Pentapetalae</taxon>
        <taxon>rosids</taxon>
        <taxon>fabids</taxon>
        <taxon>Rosales</taxon>
        <taxon>Rosaceae</taxon>
        <taxon>Rosoideae</taxon>
        <taxon>Rosoideae incertae sedis</taxon>
        <taxon>Rosa</taxon>
    </lineage>
</organism>
<proteinExistence type="predicted"/>
<dbReference type="Gene3D" id="1.10.510.10">
    <property type="entry name" value="Transferase(Phosphotransferase) domain 1"/>
    <property type="match status" value="1"/>
</dbReference>
<dbReference type="GO" id="GO:0005524">
    <property type="term" value="F:ATP binding"/>
    <property type="evidence" value="ECO:0007669"/>
    <property type="project" value="UniProtKB-KW"/>
</dbReference>
<dbReference type="SUPFAM" id="SSF56112">
    <property type="entry name" value="Protein kinase-like (PK-like)"/>
    <property type="match status" value="1"/>
</dbReference>
<dbReference type="PANTHER" id="PTHR27005">
    <property type="entry name" value="WALL-ASSOCIATED RECEPTOR KINASE-LIKE 21"/>
    <property type="match status" value="1"/>
</dbReference>
<keyword evidence="7" id="KW-0808">Transferase</keyword>
<dbReference type="EMBL" id="PDCK01000045">
    <property type="protein sequence ID" value="PRQ20233.1"/>
    <property type="molecule type" value="Genomic_DNA"/>
</dbReference>
<evidence type="ECO:0000313" key="8">
    <source>
        <dbReference type="Proteomes" id="UP000238479"/>
    </source>
</evidence>
<comment type="catalytic activity">
    <reaction evidence="3">
        <text>L-seryl-[protein] + ATP = O-phospho-L-seryl-[protein] + ADP + H(+)</text>
        <dbReference type="Rhea" id="RHEA:17989"/>
        <dbReference type="Rhea" id="RHEA-COMP:9863"/>
        <dbReference type="Rhea" id="RHEA-COMP:11604"/>
        <dbReference type="ChEBI" id="CHEBI:15378"/>
        <dbReference type="ChEBI" id="CHEBI:29999"/>
        <dbReference type="ChEBI" id="CHEBI:30616"/>
        <dbReference type="ChEBI" id="CHEBI:83421"/>
        <dbReference type="ChEBI" id="CHEBI:456216"/>
    </reaction>
</comment>
<dbReference type="PROSITE" id="PS00108">
    <property type="entry name" value="PROTEIN_KINASE_ST"/>
    <property type="match status" value="1"/>
</dbReference>
<dbReference type="InterPro" id="IPR045274">
    <property type="entry name" value="WAK-like"/>
</dbReference>
<keyword evidence="5" id="KW-0812">Transmembrane</keyword>